<evidence type="ECO:0000313" key="4">
    <source>
        <dbReference type="EMBL" id="CAF1502491.1"/>
    </source>
</evidence>
<dbReference type="AlphaFoldDB" id="A0A815T8Y7"/>
<organism evidence="4 6">
    <name type="scientific">Adineta steineri</name>
    <dbReference type="NCBI Taxonomy" id="433720"/>
    <lineage>
        <taxon>Eukaryota</taxon>
        <taxon>Metazoa</taxon>
        <taxon>Spiralia</taxon>
        <taxon>Gnathifera</taxon>
        <taxon>Rotifera</taxon>
        <taxon>Eurotatoria</taxon>
        <taxon>Bdelloidea</taxon>
        <taxon>Adinetida</taxon>
        <taxon>Adinetidae</taxon>
        <taxon>Adineta</taxon>
    </lineage>
</organism>
<reference evidence="4" key="1">
    <citation type="submission" date="2021-02" db="EMBL/GenBank/DDBJ databases">
        <authorList>
            <person name="Nowell W R."/>
        </authorList>
    </citation>
    <scope>NUCLEOTIDE SEQUENCE</scope>
</reference>
<dbReference type="Proteomes" id="UP000663877">
    <property type="component" value="Unassembled WGS sequence"/>
</dbReference>
<keyword evidence="2" id="KW-1133">Transmembrane helix</keyword>
<evidence type="ECO:0000313" key="5">
    <source>
        <dbReference type="EMBL" id="CAF1502886.1"/>
    </source>
</evidence>
<feature type="transmembrane region" description="Helical" evidence="2">
    <location>
        <begin position="49"/>
        <end position="70"/>
    </location>
</feature>
<keyword evidence="6" id="KW-1185">Reference proteome</keyword>
<evidence type="ECO:0000313" key="3">
    <source>
        <dbReference type="EMBL" id="CAF1027025.1"/>
    </source>
</evidence>
<feature type="region of interest" description="Disordered" evidence="1">
    <location>
        <begin position="1"/>
        <end position="22"/>
    </location>
</feature>
<dbReference type="EMBL" id="CAJNOI010000083">
    <property type="protein sequence ID" value="CAF1027025.1"/>
    <property type="molecule type" value="Genomic_DNA"/>
</dbReference>
<sequence length="330" mass="35211">MDKDIQNQSNQSPSVTNNNTQAVKTVTLPENTSNIPVEYAKNFRPLIKILLVLLCLIIIATAIIVPNILLTSKSAEESNISTNTTTISTTVTATTVICASGYVQTPSGACVNTQIDLNNCGTVGYVCSSNYTSCSSGICSARPAVQLSGAIAVSAWINQTIDDATAQISLPVSITLYNYTTTNVTITSNGVLCMGSCSSSYSNGILPTSPFGGPTLFGFWDDLKIYSGTGQTVYYATSGTTPNRITTFEFYESFYSSSLQYCHFQIIFDENQPNIVKYIYFDVASGGSSATIGVQKSSFGPSITYSVNQANAVAYNTTLIFDTNTNTFSG</sequence>
<accession>A0A815T8Y7</accession>
<comment type="caution">
    <text evidence="4">The sequence shown here is derived from an EMBL/GenBank/DDBJ whole genome shotgun (WGS) entry which is preliminary data.</text>
</comment>
<dbReference type="Proteomes" id="UP000663832">
    <property type="component" value="Unassembled WGS sequence"/>
</dbReference>
<dbReference type="EMBL" id="CAJNOM010000563">
    <property type="protein sequence ID" value="CAF1502491.1"/>
    <property type="molecule type" value="Genomic_DNA"/>
</dbReference>
<evidence type="ECO:0000256" key="1">
    <source>
        <dbReference type="SAM" id="MobiDB-lite"/>
    </source>
</evidence>
<dbReference type="OrthoDB" id="3933935at2759"/>
<evidence type="ECO:0000256" key="2">
    <source>
        <dbReference type="SAM" id="Phobius"/>
    </source>
</evidence>
<gene>
    <name evidence="3" type="ORF">BJG266_LOCUS17320</name>
    <name evidence="4" type="ORF">QVE165_LOCUS43594</name>
    <name evidence="5" type="ORF">QVE165_LOCUS43619</name>
</gene>
<evidence type="ECO:0000313" key="6">
    <source>
        <dbReference type="Proteomes" id="UP000663832"/>
    </source>
</evidence>
<proteinExistence type="predicted"/>
<name>A0A815T8Y7_9BILA</name>
<keyword evidence="2" id="KW-0472">Membrane</keyword>
<dbReference type="EMBL" id="CAJNOM010000564">
    <property type="protein sequence ID" value="CAF1502886.1"/>
    <property type="molecule type" value="Genomic_DNA"/>
</dbReference>
<keyword evidence="2" id="KW-0812">Transmembrane</keyword>
<protein>
    <submittedName>
        <fullName evidence="4">Uncharacterized protein</fullName>
    </submittedName>
</protein>